<reference evidence="1 2" key="1">
    <citation type="submission" date="2013-11" db="EMBL/GenBank/DDBJ databases">
        <title>Genome sequencing of Stegodyphus mimosarum.</title>
        <authorList>
            <person name="Bechsgaard J."/>
        </authorList>
    </citation>
    <scope>NUCLEOTIDE SEQUENCE [LARGE SCALE GENOMIC DNA]</scope>
</reference>
<name>A0A087UHT8_STEMI</name>
<dbReference type="AlphaFoldDB" id="A0A087UHT8"/>
<gene>
    <name evidence="1" type="ORF">X975_20979</name>
</gene>
<feature type="non-terminal residue" evidence="1">
    <location>
        <position position="39"/>
    </location>
</feature>
<keyword evidence="2" id="KW-1185">Reference proteome</keyword>
<dbReference type="Proteomes" id="UP000054359">
    <property type="component" value="Unassembled WGS sequence"/>
</dbReference>
<sequence>MGFEDQILCSYIFHNFLFHLKLISRERQVQCLDISEKYS</sequence>
<accession>A0A087UHT8</accession>
<organism evidence="1 2">
    <name type="scientific">Stegodyphus mimosarum</name>
    <name type="common">African social velvet spider</name>
    <dbReference type="NCBI Taxonomy" id="407821"/>
    <lineage>
        <taxon>Eukaryota</taxon>
        <taxon>Metazoa</taxon>
        <taxon>Ecdysozoa</taxon>
        <taxon>Arthropoda</taxon>
        <taxon>Chelicerata</taxon>
        <taxon>Arachnida</taxon>
        <taxon>Araneae</taxon>
        <taxon>Araneomorphae</taxon>
        <taxon>Entelegynae</taxon>
        <taxon>Eresoidea</taxon>
        <taxon>Eresidae</taxon>
        <taxon>Stegodyphus</taxon>
    </lineage>
</organism>
<protein>
    <submittedName>
        <fullName evidence="1">Uncharacterized protein</fullName>
    </submittedName>
</protein>
<evidence type="ECO:0000313" key="1">
    <source>
        <dbReference type="EMBL" id="KFM76927.1"/>
    </source>
</evidence>
<proteinExistence type="predicted"/>
<dbReference type="EMBL" id="KK119861">
    <property type="protein sequence ID" value="KFM76927.1"/>
    <property type="molecule type" value="Genomic_DNA"/>
</dbReference>
<evidence type="ECO:0000313" key="2">
    <source>
        <dbReference type="Proteomes" id="UP000054359"/>
    </source>
</evidence>